<feature type="domain" description="HTH cro/C1-type" evidence="1">
    <location>
        <begin position="9"/>
        <end position="63"/>
    </location>
</feature>
<dbReference type="AlphaFoldDB" id="A0A3L8GKP6"/>
<accession>A0A3L8GKP6</accession>
<dbReference type="GO" id="GO:0003677">
    <property type="term" value="F:DNA binding"/>
    <property type="evidence" value="ECO:0007669"/>
    <property type="project" value="InterPro"/>
</dbReference>
<comment type="caution">
    <text evidence="2">The sequence shown here is derived from an EMBL/GenBank/DDBJ whole genome shotgun (WGS) entry which is preliminary data.</text>
</comment>
<dbReference type="Pfam" id="PF18106">
    <property type="entry name" value="Rol_Rep_N"/>
    <property type="match status" value="1"/>
</dbReference>
<evidence type="ECO:0000313" key="3">
    <source>
        <dbReference type="Proteomes" id="UP000269148"/>
    </source>
</evidence>
<dbReference type="Gene3D" id="1.10.260.40">
    <property type="entry name" value="lambda repressor-like DNA-binding domains"/>
    <property type="match status" value="1"/>
</dbReference>
<reference evidence="2 3" key="1">
    <citation type="submission" date="2018-06" db="EMBL/GenBank/DDBJ databases">
        <title>Mutators as drivers of adaptation in pathogenic bacteria and a risk factor for host jumps and vaccine escape.</title>
        <authorList>
            <person name="Barnes A.C."/>
            <person name="Silayeva O."/>
        </authorList>
    </citation>
    <scope>NUCLEOTIDE SEQUENCE [LARGE SCALE GENOMIC DNA]</scope>
    <source>
        <strain evidence="2 3">QMA0445</strain>
    </source>
</reference>
<dbReference type="InterPro" id="IPR001387">
    <property type="entry name" value="Cro/C1-type_HTH"/>
</dbReference>
<dbReference type="InterPro" id="IPR040819">
    <property type="entry name" value="Rol_Rep_N"/>
</dbReference>
<protein>
    <submittedName>
        <fullName evidence="2">Cro/Cl family transcriptional regulator</fullName>
    </submittedName>
</protein>
<proteinExistence type="predicted"/>
<dbReference type="SMART" id="SM00530">
    <property type="entry name" value="HTH_XRE"/>
    <property type="match status" value="1"/>
</dbReference>
<evidence type="ECO:0000313" key="2">
    <source>
        <dbReference type="EMBL" id="RLU58472.1"/>
    </source>
</evidence>
<evidence type="ECO:0000259" key="1">
    <source>
        <dbReference type="PROSITE" id="PS50943"/>
    </source>
</evidence>
<dbReference type="RefSeq" id="WP_121791946.1">
    <property type="nucleotide sequence ID" value="NZ_QLQC01000026.1"/>
</dbReference>
<dbReference type="OrthoDB" id="2067664at2"/>
<dbReference type="EMBL" id="QLQD01000023">
    <property type="protein sequence ID" value="RLU58472.1"/>
    <property type="molecule type" value="Genomic_DNA"/>
</dbReference>
<sequence length="423" mass="50065">MLTIDGKQLRKFRAGLGLKQKEFAEVAGVSLSSLKSYETGRREFTLEKFKEIKTKMGYSFSDSPHPLRLMIDYLRITFKEVRQLKDFVETYLYVSFNEFTSQETTMMTYNHLYKRGDIWIFDYFDKEDRNNYQITLQLSGQGCRQMELVLEREGISWREFLEKILYERTDMKVTRIDLALDELYRGYDQEETHFHLSDMINKVYQHLVTFDRLRTWSHIGGGNLNSHSENEDRQGISLYFGSRKSNMFFNFYEKRYEFAQKEGISVEEALEIFGVWNRYEIRLSQAKAQKLVEHYVLGQDLGNLARGLINQEMEVFEGVGKYGAYIPDPKWQDMFGSADPLKLSVQPEPYSIDRTVRWLLYQVSNSLSFVEEADKIMNTQYLEMIRNTGKLTDRMETELKYLKESYVSHQNELVKGGKEWQVT</sequence>
<dbReference type="Proteomes" id="UP000269148">
    <property type="component" value="Unassembled WGS sequence"/>
</dbReference>
<dbReference type="InterPro" id="IPR003491">
    <property type="entry name" value="REP-like_C"/>
</dbReference>
<dbReference type="InterPro" id="IPR010982">
    <property type="entry name" value="Lambda_DNA-bd_dom_sf"/>
</dbReference>
<dbReference type="Pfam" id="PF02486">
    <property type="entry name" value="Rep_trans"/>
    <property type="match status" value="1"/>
</dbReference>
<gene>
    <name evidence="2" type="ORF">DIY07_01950</name>
</gene>
<dbReference type="CDD" id="cd00093">
    <property type="entry name" value="HTH_XRE"/>
    <property type="match status" value="1"/>
</dbReference>
<organism evidence="2 3">
    <name type="scientific">Streptococcus iniae</name>
    <name type="common">Streptococcus shiloi</name>
    <dbReference type="NCBI Taxonomy" id="1346"/>
    <lineage>
        <taxon>Bacteria</taxon>
        <taxon>Bacillati</taxon>
        <taxon>Bacillota</taxon>
        <taxon>Bacilli</taxon>
        <taxon>Lactobacillales</taxon>
        <taxon>Streptococcaceae</taxon>
        <taxon>Streptococcus</taxon>
    </lineage>
</organism>
<name>A0A3L8GKP6_STRIN</name>
<dbReference type="SUPFAM" id="SSF47413">
    <property type="entry name" value="lambda repressor-like DNA-binding domains"/>
    <property type="match status" value="1"/>
</dbReference>
<dbReference type="Pfam" id="PF01381">
    <property type="entry name" value="HTH_3"/>
    <property type="match status" value="1"/>
</dbReference>
<dbReference type="PROSITE" id="PS50943">
    <property type="entry name" value="HTH_CROC1"/>
    <property type="match status" value="1"/>
</dbReference>